<dbReference type="Proteomes" id="UP000018688">
    <property type="component" value="Unassembled WGS sequence"/>
</dbReference>
<dbReference type="PATRIC" id="fig|1357399.3.peg.461"/>
<name>V8CKI4_9HELI</name>
<accession>V8CKI4</accession>
<dbReference type="EMBL" id="AZJJ01000001">
    <property type="protein sequence ID" value="ETD27520.1"/>
    <property type="molecule type" value="Genomic_DNA"/>
</dbReference>
<dbReference type="STRING" id="1357399.HMPREF2087_00438"/>
<evidence type="ECO:0000256" key="1">
    <source>
        <dbReference type="SAM" id="Phobius"/>
    </source>
</evidence>
<organism evidence="2 3">
    <name type="scientific">Helicobacter canis NCTC 12740</name>
    <dbReference type="NCBI Taxonomy" id="1357399"/>
    <lineage>
        <taxon>Bacteria</taxon>
        <taxon>Pseudomonadati</taxon>
        <taxon>Campylobacterota</taxon>
        <taxon>Epsilonproteobacteria</taxon>
        <taxon>Campylobacterales</taxon>
        <taxon>Helicobacteraceae</taxon>
        <taxon>Helicobacter</taxon>
    </lineage>
</organism>
<proteinExistence type="predicted"/>
<keyword evidence="3" id="KW-1185">Reference proteome</keyword>
<reference evidence="2 3" key="1">
    <citation type="submission" date="2013-10" db="EMBL/GenBank/DDBJ databases">
        <title>The Genome Sequence of Helicobacter canis NCTC 12740.</title>
        <authorList>
            <consortium name="The Broad Institute Genomics Platform"/>
            <person name="Earl A."/>
            <person name="Fox J.G."/>
            <person name="Shen Z."/>
            <person name="Young S.K."/>
            <person name="Zeng Q."/>
            <person name="Gargeya S."/>
            <person name="Fitzgerald M."/>
            <person name="Abouelleil A."/>
            <person name="Alvarado L."/>
            <person name="Chapman S.B."/>
            <person name="Gainer-Dewar J."/>
            <person name="Goldberg J."/>
            <person name="Griggs A."/>
            <person name="Gujja S."/>
            <person name="Hansen M."/>
            <person name="Howarth C."/>
            <person name="Imamovic A."/>
            <person name="Ireland A."/>
            <person name="Larimer J."/>
            <person name="McCowan C."/>
            <person name="Murphy C."/>
            <person name="Pearson M."/>
            <person name="Poon T.W."/>
            <person name="Priest M."/>
            <person name="Roberts A."/>
            <person name="Saif S."/>
            <person name="Shea T."/>
            <person name="Sykes S."/>
            <person name="Wortman J."/>
            <person name="Nusbaum C."/>
            <person name="Birren B."/>
        </authorList>
    </citation>
    <scope>NUCLEOTIDE SEQUENCE [LARGE SCALE GENOMIC DNA]</scope>
    <source>
        <strain evidence="2 3">NCTC 12740</strain>
    </source>
</reference>
<keyword evidence="1" id="KW-0472">Membrane</keyword>
<sequence length="41" mass="4962">MLYTLFLILLWPLVIFLCYKFICLNTAELRRRELESTPEAK</sequence>
<evidence type="ECO:0000313" key="2">
    <source>
        <dbReference type="EMBL" id="ETD27520.1"/>
    </source>
</evidence>
<dbReference type="HOGENOM" id="CLU_3270972_0_0_7"/>
<comment type="caution">
    <text evidence="2">The sequence shown here is derived from an EMBL/GenBank/DDBJ whole genome shotgun (WGS) entry which is preliminary data.</text>
</comment>
<evidence type="ECO:0000313" key="3">
    <source>
        <dbReference type="Proteomes" id="UP000018688"/>
    </source>
</evidence>
<gene>
    <name evidence="2" type="ORF">HMPREF2087_00438</name>
</gene>
<keyword evidence="1" id="KW-0812">Transmembrane</keyword>
<feature type="transmembrane region" description="Helical" evidence="1">
    <location>
        <begin position="6"/>
        <end position="24"/>
    </location>
</feature>
<dbReference type="AlphaFoldDB" id="V8CKI4"/>
<protein>
    <submittedName>
        <fullName evidence="2">Uncharacterized protein</fullName>
    </submittedName>
</protein>
<dbReference type="RefSeq" id="WP_023929347.1">
    <property type="nucleotide sequence ID" value="NZ_KI669458.1"/>
</dbReference>
<keyword evidence="1" id="KW-1133">Transmembrane helix</keyword>